<feature type="compositionally biased region" description="Polar residues" evidence="1">
    <location>
        <begin position="322"/>
        <end position="341"/>
    </location>
</feature>
<feature type="compositionally biased region" description="Basic residues" evidence="1">
    <location>
        <begin position="20"/>
        <end position="30"/>
    </location>
</feature>
<reference evidence="2 3" key="3">
    <citation type="journal article" date="2015" name="Genome Announc.">
        <title>Draft Genome Sequence of the Archiascomycetous Yeast Saitoella complicata.</title>
        <authorList>
            <person name="Yamauchi K."/>
            <person name="Kondo S."/>
            <person name="Hamamoto M."/>
            <person name="Takahashi Y."/>
            <person name="Ogura Y."/>
            <person name="Hayashi T."/>
            <person name="Nishida H."/>
        </authorList>
    </citation>
    <scope>NUCLEOTIDE SEQUENCE [LARGE SCALE GENOMIC DNA]</scope>
    <source>
        <strain evidence="2 3">NRRL Y-17804</strain>
    </source>
</reference>
<evidence type="ECO:0000256" key="1">
    <source>
        <dbReference type="SAM" id="MobiDB-lite"/>
    </source>
</evidence>
<keyword evidence="3" id="KW-1185">Reference proteome</keyword>
<dbReference type="Proteomes" id="UP000033140">
    <property type="component" value="Unassembled WGS sequence"/>
</dbReference>
<reference evidence="2 3" key="2">
    <citation type="journal article" date="2014" name="J. Gen. Appl. Microbiol.">
        <title>The early diverging ascomycetous budding yeast Saitoella complicata has three histone deacetylases belonging to the Clr6, Hos2, and Rpd3 lineages.</title>
        <authorList>
            <person name="Nishida H."/>
            <person name="Matsumoto T."/>
            <person name="Kondo S."/>
            <person name="Hamamoto M."/>
            <person name="Yoshikawa H."/>
        </authorList>
    </citation>
    <scope>NUCLEOTIDE SEQUENCE [LARGE SCALE GENOMIC DNA]</scope>
    <source>
        <strain evidence="2 3">NRRL Y-17804</strain>
    </source>
</reference>
<feature type="compositionally biased region" description="Basic and acidic residues" evidence="1">
    <location>
        <begin position="410"/>
        <end position="419"/>
    </location>
</feature>
<feature type="region of interest" description="Disordered" evidence="1">
    <location>
        <begin position="410"/>
        <end position="454"/>
    </location>
</feature>
<protein>
    <submittedName>
        <fullName evidence="2">Uncharacterized protein</fullName>
    </submittedName>
</protein>
<feature type="region of interest" description="Disordered" evidence="1">
    <location>
        <begin position="17"/>
        <end position="73"/>
    </location>
</feature>
<name>A0A0E9N8Y0_SAICN</name>
<comment type="caution">
    <text evidence="2">The sequence shown here is derived from an EMBL/GenBank/DDBJ whole genome shotgun (WGS) entry which is preliminary data.</text>
</comment>
<sequence length="454" mass="48691">MPSFLNPFKVLANARSTVARGHHRHHHHHQQSPAAPSPTPTSSPGSSNDSISGLALDDPNPHPVTDAPTEGKNSALAFTPADAAAFGILPAPPLPSPPAIILSEPLDPNSLPGRRTFTASAAVVVTPYSVTVAAEAGPSRPFAPVLPPRQPSERRLKADHAHDVAEHLHMELDGVATPTKEYDTLALAPALYAKGSLSPRHFLKAQDSLVVAHHRLEGDTSSSSSSDDDSEIERLHEAEQTLHDITRAQALEAEREEIEALDDEIALLDHDASDVEERAVAQRAEALELENAAENLDEELERDIERLPSSSSSSSSSEESRPQSAQTAPETQPQSAPSESITSAPTPVASPAPATSVPEPEEVQTSTEEELKLDQTTPSEEAKLRDVMNPNICTAENEAVRALRHVDRNVAYKEDERPNNKRTRTHAADSVVSGRSGASGRDVQEGGMSRRESY</sequence>
<dbReference type="AlphaFoldDB" id="A0A0E9N8Y0"/>
<accession>A0A0E9N8Y0</accession>
<dbReference type="RefSeq" id="XP_019024250.1">
    <property type="nucleotide sequence ID" value="XM_019167627.1"/>
</dbReference>
<gene>
    <name evidence="2" type="ORF">G7K_0493-t1</name>
</gene>
<dbReference type="EMBL" id="BACD03000003">
    <property type="protein sequence ID" value="GAO46258.1"/>
    <property type="molecule type" value="Genomic_DNA"/>
</dbReference>
<proteinExistence type="predicted"/>
<feature type="compositionally biased region" description="Low complexity" evidence="1">
    <location>
        <begin position="307"/>
        <end position="317"/>
    </location>
</feature>
<feature type="region of interest" description="Disordered" evidence="1">
    <location>
        <begin position="300"/>
        <end position="390"/>
    </location>
</feature>
<feature type="compositionally biased region" description="Basic and acidic residues" evidence="1">
    <location>
        <begin position="442"/>
        <end position="454"/>
    </location>
</feature>
<feature type="compositionally biased region" description="Low complexity" evidence="1">
    <location>
        <begin position="428"/>
        <end position="441"/>
    </location>
</feature>
<evidence type="ECO:0000313" key="3">
    <source>
        <dbReference type="Proteomes" id="UP000033140"/>
    </source>
</evidence>
<reference evidence="2 3" key="1">
    <citation type="journal article" date="2011" name="J. Gen. Appl. Microbiol.">
        <title>Draft genome sequencing of the enigmatic yeast Saitoella complicata.</title>
        <authorList>
            <person name="Nishida H."/>
            <person name="Hamamoto M."/>
            <person name="Sugiyama J."/>
        </authorList>
    </citation>
    <scope>NUCLEOTIDE SEQUENCE [LARGE SCALE GENOMIC DNA]</scope>
    <source>
        <strain evidence="2 3">NRRL Y-17804</strain>
    </source>
</reference>
<organism evidence="2 3">
    <name type="scientific">Saitoella complicata (strain BCRC 22490 / CBS 7301 / JCM 7358 / NBRC 10748 / NRRL Y-17804)</name>
    <dbReference type="NCBI Taxonomy" id="698492"/>
    <lineage>
        <taxon>Eukaryota</taxon>
        <taxon>Fungi</taxon>
        <taxon>Dikarya</taxon>
        <taxon>Ascomycota</taxon>
        <taxon>Taphrinomycotina</taxon>
        <taxon>Taphrinomycotina incertae sedis</taxon>
        <taxon>Saitoella</taxon>
    </lineage>
</organism>
<feature type="compositionally biased region" description="Low complexity" evidence="1">
    <location>
        <begin position="342"/>
        <end position="366"/>
    </location>
</feature>
<evidence type="ECO:0000313" key="2">
    <source>
        <dbReference type="EMBL" id="GAO46258.1"/>
    </source>
</evidence>